<dbReference type="PROSITE" id="PS51257">
    <property type="entry name" value="PROKAR_LIPOPROTEIN"/>
    <property type="match status" value="1"/>
</dbReference>
<dbReference type="Pfam" id="PF05193">
    <property type="entry name" value="Peptidase_M16_C"/>
    <property type="match status" value="1"/>
</dbReference>
<evidence type="ECO:0000313" key="3">
    <source>
        <dbReference type="EMBL" id="OOZ35618.1"/>
    </source>
</evidence>
<protein>
    <recommendedName>
        <fullName evidence="2">Peptidase M16 C-terminal domain-containing protein</fullName>
    </recommendedName>
</protein>
<dbReference type="InterPro" id="IPR011249">
    <property type="entry name" value="Metalloenz_LuxS/M16"/>
</dbReference>
<accession>A0A1T2KRX7</accession>
<evidence type="ECO:0000259" key="2">
    <source>
        <dbReference type="Pfam" id="PF05193"/>
    </source>
</evidence>
<gene>
    <name evidence="3" type="ORF">BOW51_11220</name>
</gene>
<evidence type="ECO:0000256" key="1">
    <source>
        <dbReference type="SAM" id="SignalP"/>
    </source>
</evidence>
<dbReference type="GO" id="GO:0046872">
    <property type="term" value="F:metal ion binding"/>
    <property type="evidence" value="ECO:0007669"/>
    <property type="project" value="InterPro"/>
</dbReference>
<keyword evidence="4" id="KW-1185">Reference proteome</keyword>
<name>A0A1T2KRX7_9GAMM</name>
<dbReference type="RefSeq" id="WP_078488096.1">
    <property type="nucleotide sequence ID" value="NZ_MPRJ01000090.1"/>
</dbReference>
<dbReference type="EMBL" id="MPRJ01000090">
    <property type="protein sequence ID" value="OOZ35618.1"/>
    <property type="molecule type" value="Genomic_DNA"/>
</dbReference>
<dbReference type="Proteomes" id="UP000190896">
    <property type="component" value="Unassembled WGS sequence"/>
</dbReference>
<dbReference type="InterPro" id="IPR007863">
    <property type="entry name" value="Peptidase_M16_C"/>
</dbReference>
<dbReference type="OrthoDB" id="5806924at2"/>
<reference evidence="3 4" key="1">
    <citation type="submission" date="2016-11" db="EMBL/GenBank/DDBJ databases">
        <title>Mixed transmission modes and dynamic genome evolution in an obligate animal-bacterial symbiosis.</title>
        <authorList>
            <person name="Russell S.L."/>
            <person name="Corbett-Detig R.B."/>
            <person name="Cavanaugh C.M."/>
        </authorList>
    </citation>
    <scope>NUCLEOTIDE SEQUENCE [LARGE SCALE GENOMIC DNA]</scope>
    <source>
        <strain evidence="3">Se-Cadez</strain>
    </source>
</reference>
<organism evidence="3 4">
    <name type="scientific">Solemya velesiana gill symbiont</name>
    <dbReference type="NCBI Taxonomy" id="1918948"/>
    <lineage>
        <taxon>Bacteria</taxon>
        <taxon>Pseudomonadati</taxon>
        <taxon>Pseudomonadota</taxon>
        <taxon>Gammaproteobacteria</taxon>
        <taxon>sulfur-oxidizing symbionts</taxon>
    </lineage>
</organism>
<keyword evidence="1" id="KW-0732">Signal</keyword>
<proteinExistence type="predicted"/>
<feature type="domain" description="Peptidase M16 C-terminal" evidence="2">
    <location>
        <begin position="196"/>
        <end position="344"/>
    </location>
</feature>
<dbReference type="SUPFAM" id="SSF63411">
    <property type="entry name" value="LuxS/MPP-like metallohydrolase"/>
    <property type="match status" value="2"/>
</dbReference>
<evidence type="ECO:0000313" key="4">
    <source>
        <dbReference type="Proteomes" id="UP000190896"/>
    </source>
</evidence>
<dbReference type="AlphaFoldDB" id="A0A1T2KRX7"/>
<dbReference type="Gene3D" id="3.30.830.10">
    <property type="entry name" value="Metalloenzyme, LuxS/M16 peptidase-like"/>
    <property type="match status" value="2"/>
</dbReference>
<feature type="signal peptide" evidence="1">
    <location>
        <begin position="1"/>
        <end position="21"/>
    </location>
</feature>
<comment type="caution">
    <text evidence="3">The sequence shown here is derived from an EMBL/GenBank/DDBJ whole genome shotgun (WGS) entry which is preliminary data.</text>
</comment>
<sequence length="460" mass="50365">MTKIKEILIYAVMLISLTACGEDDENRKVVLAETPNGHPFYFMPIYEKEVTDITITIAWPMGWAYDANNNPAVPYVAAEAILSGGTKELAPQDVLELFNDKNASGQLYVSANHAIGELSFPKEHIEDVISITSEMLTAPQFDQAWVERIKQGFLANQTQSHAQTANKMWAAARLAILGEGPLNDFLSLPDLGAIESVSLDNLRRWHSETIVRDGVTIAVTGAINRKDAGKTVDQLLSGLPKGKNLDVADTRPNIKPRTILLHLPDAEKTTLGFIGQLPPTFEGNDLTDLLALNFFSRPSNGPLFDAIRTELRASYGFQAGFANFDRATRIMFIAGEVETARLIQSKDVISIAYEAYRSTPDLTNLSEFQQRMADGTAQNILYVDIAARTILQLALDGRDPSDAPRLDELLAAITAKDVKERLISVFPQSNNLIVVAASPDVDALPGACVITQIKQVTQCP</sequence>
<feature type="chain" id="PRO_5012323370" description="Peptidase M16 C-terminal domain-containing protein" evidence="1">
    <location>
        <begin position="22"/>
        <end position="460"/>
    </location>
</feature>